<name>A0AAE2S9W8_9BACT</name>
<gene>
    <name evidence="1" type="ORF">JIN83_05730</name>
</gene>
<evidence type="ECO:0000313" key="1">
    <source>
        <dbReference type="EMBL" id="MBK1854448.1"/>
    </source>
</evidence>
<dbReference type="RefSeq" id="WP_309489056.1">
    <property type="nucleotide sequence ID" value="NZ_JAENIG010000003.1"/>
</dbReference>
<reference evidence="1" key="1">
    <citation type="submission" date="2021-01" db="EMBL/GenBank/DDBJ databases">
        <title>Modified the classification status of verrucomicrobia.</title>
        <authorList>
            <person name="Feng X."/>
        </authorList>
    </citation>
    <scope>NUCLEOTIDE SEQUENCE</scope>
    <source>
        <strain evidence="1">5K15</strain>
    </source>
</reference>
<dbReference type="AlphaFoldDB" id="A0AAE2S9W8"/>
<organism evidence="1 2">
    <name type="scientific">Oceaniferula flava</name>
    <dbReference type="NCBI Taxonomy" id="2800421"/>
    <lineage>
        <taxon>Bacteria</taxon>
        <taxon>Pseudomonadati</taxon>
        <taxon>Verrucomicrobiota</taxon>
        <taxon>Verrucomicrobiia</taxon>
        <taxon>Verrucomicrobiales</taxon>
        <taxon>Verrucomicrobiaceae</taxon>
        <taxon>Oceaniferula</taxon>
    </lineage>
</organism>
<sequence>MNTQPQFQAAPEEIPVSDLSPRASLKSVTHEVPIILEHALIRNLAMLQQHNLASAEDCSQVAAQVRRSWENGRGADPIDGLARLRSGNGEMLDASVEVISSKMAKSLPFAPTRVPFAARLIPPTAFYEKFPQIEQLCRLMLVPVAFTEDLDVIGIASVNPFFADTLAVAIADELKKTSPVKPIISSVRLDYVGWKKMCEKHFRESY</sequence>
<dbReference type="EMBL" id="JAENIG010000003">
    <property type="protein sequence ID" value="MBK1854448.1"/>
    <property type="molecule type" value="Genomic_DNA"/>
</dbReference>
<accession>A0AAE2S9W8</accession>
<dbReference type="Proteomes" id="UP000634206">
    <property type="component" value="Unassembled WGS sequence"/>
</dbReference>
<proteinExistence type="predicted"/>
<evidence type="ECO:0000313" key="2">
    <source>
        <dbReference type="Proteomes" id="UP000634206"/>
    </source>
</evidence>
<protein>
    <submittedName>
        <fullName evidence="1">Uncharacterized protein</fullName>
    </submittedName>
</protein>
<keyword evidence="2" id="KW-1185">Reference proteome</keyword>
<comment type="caution">
    <text evidence="1">The sequence shown here is derived from an EMBL/GenBank/DDBJ whole genome shotgun (WGS) entry which is preliminary data.</text>
</comment>